<name>A0A6M1TC63_9BACT</name>
<dbReference type="EMBL" id="JAALLT010000004">
    <property type="protein sequence ID" value="NGP77713.1"/>
    <property type="molecule type" value="Genomic_DNA"/>
</dbReference>
<evidence type="ECO:0000313" key="2">
    <source>
        <dbReference type="Proteomes" id="UP000473278"/>
    </source>
</evidence>
<reference evidence="1 2" key="1">
    <citation type="submission" date="2020-02" db="EMBL/GenBank/DDBJ databases">
        <title>Balneolaceae bacterium YR4-1, complete genome.</title>
        <authorList>
            <person name="Li Y."/>
            <person name="Wu S."/>
        </authorList>
    </citation>
    <scope>NUCLEOTIDE SEQUENCE [LARGE SCALE GENOMIC DNA]</scope>
    <source>
        <strain evidence="1 2">YR4-1</strain>
    </source>
</reference>
<accession>A0A6M1TC63</accession>
<protein>
    <submittedName>
        <fullName evidence="1">Uncharacterized protein</fullName>
    </submittedName>
</protein>
<proteinExistence type="predicted"/>
<gene>
    <name evidence="1" type="ORF">G3570_13785</name>
</gene>
<evidence type="ECO:0000313" key="1">
    <source>
        <dbReference type="EMBL" id="NGP77713.1"/>
    </source>
</evidence>
<comment type="caution">
    <text evidence="1">The sequence shown here is derived from an EMBL/GenBank/DDBJ whole genome shotgun (WGS) entry which is preliminary data.</text>
</comment>
<keyword evidence="2" id="KW-1185">Reference proteome</keyword>
<dbReference type="Proteomes" id="UP000473278">
    <property type="component" value="Unassembled WGS sequence"/>
</dbReference>
<sequence length="258" mass="30400">MPKGEFYDGIWDEHQWEAHLNEIEKKSEQLRKFIAPDPSGNIPRWITLLQENKDELEAVDAFIEEELQIEDAYFPDEDDEDWEDELDDDLDDFFFDDYDEDEYSLDESYDDFDEGEDWKELSGDYVMSDYGSIESLDIYNDARELAAHVLQWSEGIHPKYLSPQFNDFVANVLKIGAKLAGGYSFGFEQDFLGGNIVYTKKALQCANNGLHLLQDYMKKTPFMEKDEYAYLHEILFELRNDIGIYVQELRQQFNRGFE</sequence>
<dbReference type="RefSeq" id="WP_165143345.1">
    <property type="nucleotide sequence ID" value="NZ_JAALLT010000004.1"/>
</dbReference>
<dbReference type="AlphaFoldDB" id="A0A6M1TC63"/>
<organism evidence="1 2">
    <name type="scientific">Halalkalibaculum roseum</name>
    <dbReference type="NCBI Taxonomy" id="2709311"/>
    <lineage>
        <taxon>Bacteria</taxon>
        <taxon>Pseudomonadati</taxon>
        <taxon>Balneolota</taxon>
        <taxon>Balneolia</taxon>
        <taxon>Balneolales</taxon>
        <taxon>Balneolaceae</taxon>
        <taxon>Halalkalibaculum</taxon>
    </lineage>
</organism>